<dbReference type="EMBL" id="VJMJ01000151">
    <property type="protein sequence ID" value="KAF0730715.1"/>
    <property type="molecule type" value="Genomic_DNA"/>
</dbReference>
<feature type="region of interest" description="Disordered" evidence="5">
    <location>
        <begin position="606"/>
        <end position="653"/>
    </location>
</feature>
<organism evidence="8 9">
    <name type="scientific">Aphanomyces euteiches</name>
    <dbReference type="NCBI Taxonomy" id="100861"/>
    <lineage>
        <taxon>Eukaryota</taxon>
        <taxon>Sar</taxon>
        <taxon>Stramenopiles</taxon>
        <taxon>Oomycota</taxon>
        <taxon>Saprolegniomycetes</taxon>
        <taxon>Saprolegniales</taxon>
        <taxon>Verrucalvaceae</taxon>
        <taxon>Aphanomyces</taxon>
    </lineage>
</organism>
<dbReference type="SUPFAM" id="SSF55961">
    <property type="entry name" value="Bet v1-like"/>
    <property type="match status" value="1"/>
</dbReference>
<protein>
    <recommendedName>
        <fullName evidence="10">FYVE-type domain-containing protein</fullName>
    </recommendedName>
</protein>
<sequence>MSPRFPVGNDFFQCQAPLPEEEKRYLIHIARTSCKELIKHAQLNDESVQWTPIGRNEGSAKPFRGSILTTNRGGHGGGDMDMHALMYEGHSKREWTKKFHGNVMMGACVTQVAASIEEVASFFQRPTTREAREFANLYNEDCLDTSLLYTLVPPTSQNPWHNITVRWYAVKSPVALGKHRDLCFVETHDEFVDADGRRGWVLARESVSINACPALSALNLVRATTQRSGFVFLESELPGFLNVVQMTLVDFKGNLPRVVARLGTRKHLSEVLALNRFLHEKRLSQEPVLGDADLVPKRDRNACHICHKKFGLFMRRKVRCRKCGEVVCMSCQGLWTVDLAPSSNSSFYRVTGPTANGRKPKKNVRVCVNCSQDTRERSLGLNAHFLNTQLLRTADEDNVTEMMGRDSDISPINVLQSARSRALHEYVRRTSTSILLMTGETSPNDAGAACMPPPPELPSPVTPSMDYTYQRTSKSTGDTQHVKESAWDLVSTDRLLSHSFAVEASAHSSAPIVPSSRSFFKKPATYRRESMPDMVMNKVESVLKYVPPSPAKKSYTPRKSGQTFEFHDNKLVGIRSSAPNYATSEDLKSIERSLLADSRKNYQFPTFGIEDGSSRRNNISPPQPFASRSGRGKDNSSFISNATATPAHTSTSSGSIMSFLDDVELPESGGHSIDGLREKLQQTLNAPTQDENDLVALYKQMKAVRVPM</sequence>
<dbReference type="InterPro" id="IPR011011">
    <property type="entry name" value="Znf_FYVE_PHD"/>
</dbReference>
<accession>A0A6G0WT92</accession>
<keyword evidence="2 4" id="KW-0863">Zinc-finger</keyword>
<dbReference type="Gene3D" id="3.30.530.20">
    <property type="match status" value="1"/>
</dbReference>
<dbReference type="InterPro" id="IPR052727">
    <property type="entry name" value="Rab4/Rab5_effector"/>
</dbReference>
<proteinExistence type="predicted"/>
<evidence type="ECO:0000259" key="7">
    <source>
        <dbReference type="PROSITE" id="PS50848"/>
    </source>
</evidence>
<dbReference type="SMART" id="SM00064">
    <property type="entry name" value="FYVE"/>
    <property type="match status" value="1"/>
</dbReference>
<dbReference type="PANTHER" id="PTHR13510">
    <property type="entry name" value="FYVE-FINGER-CONTAINING RAB5 EFFECTOR PROTEIN RABENOSYN-5-RELATED"/>
    <property type="match status" value="1"/>
</dbReference>
<gene>
    <name evidence="8" type="ORF">Ae201684_011830</name>
</gene>
<feature type="domain" description="START" evidence="7">
    <location>
        <begin position="19"/>
        <end position="257"/>
    </location>
</feature>
<name>A0A6G0WT92_9STRA</name>
<evidence type="ECO:0000256" key="1">
    <source>
        <dbReference type="ARBA" id="ARBA00022723"/>
    </source>
</evidence>
<dbReference type="SUPFAM" id="SSF57903">
    <property type="entry name" value="FYVE/PHD zinc finger"/>
    <property type="match status" value="1"/>
</dbReference>
<feature type="compositionally biased region" description="Low complexity" evidence="5">
    <location>
        <begin position="640"/>
        <end position="653"/>
    </location>
</feature>
<dbReference type="InterPro" id="IPR002913">
    <property type="entry name" value="START_lipid-bd_dom"/>
</dbReference>
<evidence type="ECO:0000256" key="4">
    <source>
        <dbReference type="PROSITE-ProRule" id="PRU00091"/>
    </source>
</evidence>
<keyword evidence="9" id="KW-1185">Reference proteome</keyword>
<comment type="caution">
    <text evidence="8">The sequence shown here is derived from an EMBL/GenBank/DDBJ whole genome shotgun (WGS) entry which is preliminary data.</text>
</comment>
<dbReference type="PANTHER" id="PTHR13510:SF44">
    <property type="entry name" value="RABENOSYN-5"/>
    <property type="match status" value="1"/>
</dbReference>
<dbReference type="GO" id="GO:0008270">
    <property type="term" value="F:zinc ion binding"/>
    <property type="evidence" value="ECO:0007669"/>
    <property type="project" value="UniProtKB-KW"/>
</dbReference>
<keyword evidence="1" id="KW-0479">Metal-binding</keyword>
<dbReference type="Gene3D" id="3.30.40.10">
    <property type="entry name" value="Zinc/RING finger domain, C3HC4 (zinc finger)"/>
    <property type="match status" value="1"/>
</dbReference>
<evidence type="ECO:0000259" key="6">
    <source>
        <dbReference type="PROSITE" id="PS50178"/>
    </source>
</evidence>
<evidence type="ECO:0000313" key="8">
    <source>
        <dbReference type="EMBL" id="KAF0730715.1"/>
    </source>
</evidence>
<dbReference type="AlphaFoldDB" id="A0A6G0WT92"/>
<evidence type="ECO:0000256" key="3">
    <source>
        <dbReference type="ARBA" id="ARBA00022833"/>
    </source>
</evidence>
<dbReference type="InterPro" id="IPR013083">
    <property type="entry name" value="Znf_RING/FYVE/PHD"/>
</dbReference>
<evidence type="ECO:0000313" key="9">
    <source>
        <dbReference type="Proteomes" id="UP000481153"/>
    </source>
</evidence>
<dbReference type="PROSITE" id="PS50848">
    <property type="entry name" value="START"/>
    <property type="match status" value="1"/>
</dbReference>
<evidence type="ECO:0000256" key="5">
    <source>
        <dbReference type="SAM" id="MobiDB-lite"/>
    </source>
</evidence>
<keyword evidence="3" id="KW-0862">Zinc</keyword>
<reference evidence="8 9" key="1">
    <citation type="submission" date="2019-07" db="EMBL/GenBank/DDBJ databases">
        <title>Genomics analysis of Aphanomyces spp. identifies a new class of oomycete effector associated with host adaptation.</title>
        <authorList>
            <person name="Gaulin E."/>
        </authorList>
    </citation>
    <scope>NUCLEOTIDE SEQUENCE [LARGE SCALE GENOMIC DNA]</scope>
    <source>
        <strain evidence="8 9">ATCC 201684</strain>
    </source>
</reference>
<dbReference type="GO" id="GO:0008289">
    <property type="term" value="F:lipid binding"/>
    <property type="evidence" value="ECO:0007669"/>
    <property type="project" value="InterPro"/>
</dbReference>
<dbReference type="InterPro" id="IPR023393">
    <property type="entry name" value="START-like_dom_sf"/>
</dbReference>
<dbReference type="VEuPathDB" id="FungiDB:AeMF1_000876"/>
<dbReference type="PROSITE" id="PS50178">
    <property type="entry name" value="ZF_FYVE"/>
    <property type="match status" value="1"/>
</dbReference>
<evidence type="ECO:0008006" key="10">
    <source>
        <dbReference type="Google" id="ProtNLM"/>
    </source>
</evidence>
<feature type="domain" description="FYVE-type" evidence="6">
    <location>
        <begin position="297"/>
        <end position="375"/>
    </location>
</feature>
<dbReference type="InterPro" id="IPR000306">
    <property type="entry name" value="Znf_FYVE"/>
</dbReference>
<dbReference type="InterPro" id="IPR017455">
    <property type="entry name" value="Znf_FYVE-rel"/>
</dbReference>
<dbReference type="Pfam" id="PF01363">
    <property type="entry name" value="FYVE"/>
    <property type="match status" value="1"/>
</dbReference>
<evidence type="ECO:0000256" key="2">
    <source>
        <dbReference type="ARBA" id="ARBA00022771"/>
    </source>
</evidence>
<dbReference type="Proteomes" id="UP000481153">
    <property type="component" value="Unassembled WGS sequence"/>
</dbReference>